<proteinExistence type="predicted"/>
<evidence type="ECO:0000313" key="2">
    <source>
        <dbReference type="EMBL" id="KNZ48588.1"/>
    </source>
</evidence>
<accession>A0A0L6UJ91</accession>
<keyword evidence="3" id="KW-1185">Reference proteome</keyword>
<feature type="compositionally biased region" description="Basic residues" evidence="1">
    <location>
        <begin position="85"/>
        <end position="96"/>
    </location>
</feature>
<protein>
    <submittedName>
        <fullName evidence="2">Uncharacterized protein</fullName>
    </submittedName>
</protein>
<evidence type="ECO:0000256" key="1">
    <source>
        <dbReference type="SAM" id="MobiDB-lite"/>
    </source>
</evidence>
<organism evidence="2 3">
    <name type="scientific">Puccinia sorghi</name>
    <dbReference type="NCBI Taxonomy" id="27349"/>
    <lineage>
        <taxon>Eukaryota</taxon>
        <taxon>Fungi</taxon>
        <taxon>Dikarya</taxon>
        <taxon>Basidiomycota</taxon>
        <taxon>Pucciniomycotina</taxon>
        <taxon>Pucciniomycetes</taxon>
        <taxon>Pucciniales</taxon>
        <taxon>Pucciniaceae</taxon>
        <taxon>Puccinia</taxon>
    </lineage>
</organism>
<dbReference type="EMBL" id="LAVV01010774">
    <property type="protein sequence ID" value="KNZ48588.1"/>
    <property type="molecule type" value="Genomic_DNA"/>
</dbReference>
<sequence length="443" mass="50567">MTQASDTSAWTRDNVQCLSMPRFHSGERQLAFGNYNLLLPSHRPFTQAEVRRLARGPSRRTGADQLPKDDSRKHQGAGRRDHVIGRRARMRNHQKKTSQSPSIFAESRTKKKKGKKEKSTDAKGEKVHKKKQRVSDFESCCSWLHSLVVKQATTTGPFPRASFGRTDLPLRYQLIRQILFSDESKFFQSKYLYIVLTGMAWDPEWAVLRWFFGGIMVRRVEKQLQRLGCRTKEQGPIADRGSTDRQPELAPKPHFPFIFLLFLLYMNTVLVIWAETQFVLSVGQGDGGGPIVKSNNSAPFPFPNRLLMDTPTPSERYPASLYEAGTCTGIWMCMPTCTYFHCHKLLQIYSLNLCMYMMTIHIRCRCCSRVHNMYHMHPHSHFYACLEYHDRDNGGPSDGAGGIAMVNPVYSQHGEFRLILKSLPGASCCDSLGCHDDCRIVHV</sequence>
<comment type="caution">
    <text evidence="2">The sequence shown here is derived from an EMBL/GenBank/DDBJ whole genome shotgun (WGS) entry which is preliminary data.</text>
</comment>
<gene>
    <name evidence="2" type="ORF">VP01_554g3</name>
</gene>
<feature type="compositionally biased region" description="Basic and acidic residues" evidence="1">
    <location>
        <begin position="66"/>
        <end position="84"/>
    </location>
</feature>
<name>A0A0L6UJ91_9BASI</name>
<dbReference type="Proteomes" id="UP000037035">
    <property type="component" value="Unassembled WGS sequence"/>
</dbReference>
<feature type="region of interest" description="Disordered" evidence="1">
    <location>
        <begin position="51"/>
        <end position="128"/>
    </location>
</feature>
<dbReference type="AlphaFoldDB" id="A0A0L6UJ91"/>
<dbReference type="VEuPathDB" id="FungiDB:VP01_554g3"/>
<reference evidence="2 3" key="1">
    <citation type="submission" date="2015-08" db="EMBL/GenBank/DDBJ databases">
        <title>Next Generation Sequencing and Analysis of the Genome of Puccinia sorghi L Schw, the Causal Agent of Maize Common Rust.</title>
        <authorList>
            <person name="Rochi L."/>
            <person name="Burguener G."/>
            <person name="Darino M."/>
            <person name="Turjanski A."/>
            <person name="Kreff E."/>
            <person name="Dieguez M.J."/>
            <person name="Sacco F."/>
        </authorList>
    </citation>
    <scope>NUCLEOTIDE SEQUENCE [LARGE SCALE GENOMIC DNA]</scope>
    <source>
        <strain evidence="2 3">RO10H11247</strain>
    </source>
</reference>
<evidence type="ECO:0000313" key="3">
    <source>
        <dbReference type="Proteomes" id="UP000037035"/>
    </source>
</evidence>